<evidence type="ECO:0000256" key="2">
    <source>
        <dbReference type="ARBA" id="ARBA00023157"/>
    </source>
</evidence>
<organism evidence="5 6">
    <name type="scientific">Microdochium bolleyi</name>
    <dbReference type="NCBI Taxonomy" id="196109"/>
    <lineage>
        <taxon>Eukaryota</taxon>
        <taxon>Fungi</taxon>
        <taxon>Dikarya</taxon>
        <taxon>Ascomycota</taxon>
        <taxon>Pezizomycotina</taxon>
        <taxon>Sordariomycetes</taxon>
        <taxon>Xylariomycetidae</taxon>
        <taxon>Xylariales</taxon>
        <taxon>Microdochiaceae</taxon>
        <taxon>Microdochium</taxon>
    </lineage>
</organism>
<evidence type="ECO:0000259" key="3">
    <source>
        <dbReference type="PROSITE" id="PS51352"/>
    </source>
</evidence>
<dbReference type="CDD" id="cd02947">
    <property type="entry name" value="TRX_family"/>
    <property type="match status" value="1"/>
</dbReference>
<dbReference type="SUPFAM" id="SSF52833">
    <property type="entry name" value="Thioredoxin-like"/>
    <property type="match status" value="1"/>
</dbReference>
<gene>
    <name evidence="5" type="ORF">Micbo1qcDRAFT_65950</name>
</gene>
<feature type="domain" description="PITH" evidence="4">
    <location>
        <begin position="134"/>
        <end position="334"/>
    </location>
</feature>
<evidence type="ECO:0000259" key="4">
    <source>
        <dbReference type="PROSITE" id="PS51532"/>
    </source>
</evidence>
<dbReference type="GO" id="GO:0005737">
    <property type="term" value="C:cytoplasm"/>
    <property type="evidence" value="ECO:0007669"/>
    <property type="project" value="UniProtKB-ARBA"/>
</dbReference>
<dbReference type="PROSITE" id="PS00194">
    <property type="entry name" value="THIOREDOXIN_1"/>
    <property type="match status" value="1"/>
</dbReference>
<accession>A0A136J2W3</accession>
<dbReference type="Pfam" id="PF00085">
    <property type="entry name" value="Thioredoxin"/>
    <property type="match status" value="1"/>
</dbReference>
<dbReference type="InterPro" id="IPR037047">
    <property type="entry name" value="PITH_dom_sf"/>
</dbReference>
<keyword evidence="6" id="KW-1185">Reference proteome</keyword>
<dbReference type="Gene3D" id="2.60.120.470">
    <property type="entry name" value="PITH domain"/>
    <property type="match status" value="1"/>
</dbReference>
<dbReference type="EMBL" id="KQ964250">
    <property type="protein sequence ID" value="KXJ91507.1"/>
    <property type="molecule type" value="Genomic_DNA"/>
</dbReference>
<protein>
    <submittedName>
        <fullName evidence="5">PITH domain-domain-containing protein</fullName>
    </submittedName>
</protein>
<evidence type="ECO:0000313" key="5">
    <source>
        <dbReference type="EMBL" id="KXJ91507.1"/>
    </source>
</evidence>
<keyword evidence="2" id="KW-1015">Disulfide bond</keyword>
<dbReference type="SUPFAM" id="SSF49785">
    <property type="entry name" value="Galactose-binding domain-like"/>
    <property type="match status" value="1"/>
</dbReference>
<dbReference type="STRING" id="196109.A0A136J2W3"/>
<dbReference type="Pfam" id="PF06201">
    <property type="entry name" value="PITH"/>
    <property type="match status" value="1"/>
</dbReference>
<dbReference type="InterPro" id="IPR013766">
    <property type="entry name" value="Thioredoxin_domain"/>
</dbReference>
<proteinExistence type="inferred from homology"/>
<name>A0A136J2W3_9PEZI</name>
<feature type="domain" description="Thioredoxin" evidence="3">
    <location>
        <begin position="1"/>
        <end position="111"/>
    </location>
</feature>
<dbReference type="InParanoid" id="A0A136J2W3"/>
<reference evidence="6" key="1">
    <citation type="submission" date="2016-02" db="EMBL/GenBank/DDBJ databases">
        <title>Draft genome sequence of Microdochium bolleyi, a fungal endophyte of beachgrass.</title>
        <authorList>
            <consortium name="DOE Joint Genome Institute"/>
            <person name="David A.S."/>
            <person name="May G."/>
            <person name="Haridas S."/>
            <person name="Lim J."/>
            <person name="Wang M."/>
            <person name="Labutti K."/>
            <person name="Lipzen A."/>
            <person name="Barry K."/>
            <person name="Grigoriev I.V."/>
        </authorList>
    </citation>
    <scope>NUCLEOTIDE SEQUENCE [LARGE SCALE GENOMIC DNA]</scope>
    <source>
        <strain evidence="6">J235TASD1</strain>
    </source>
</reference>
<dbReference type="InterPro" id="IPR036249">
    <property type="entry name" value="Thioredoxin-like_sf"/>
</dbReference>
<comment type="similarity">
    <text evidence="1">Belongs to the thioredoxin family.</text>
</comment>
<dbReference type="InterPro" id="IPR010400">
    <property type="entry name" value="PITH_dom"/>
</dbReference>
<evidence type="ECO:0000313" key="6">
    <source>
        <dbReference type="Proteomes" id="UP000070501"/>
    </source>
</evidence>
<dbReference type="InterPro" id="IPR017937">
    <property type="entry name" value="Thioredoxin_CS"/>
</dbReference>
<dbReference type="PROSITE" id="PS51532">
    <property type="entry name" value="PITH"/>
    <property type="match status" value="1"/>
</dbReference>
<dbReference type="PROSITE" id="PS51352">
    <property type="entry name" value="THIOREDOXIN_2"/>
    <property type="match status" value="1"/>
</dbReference>
<dbReference type="PANTHER" id="PTHR46115">
    <property type="entry name" value="THIOREDOXIN-LIKE PROTEIN 1"/>
    <property type="match status" value="1"/>
</dbReference>
<evidence type="ECO:0000256" key="1">
    <source>
        <dbReference type="ARBA" id="ARBA00008987"/>
    </source>
</evidence>
<dbReference type="Proteomes" id="UP000070501">
    <property type="component" value="Unassembled WGS sequence"/>
</dbReference>
<dbReference type="InterPro" id="IPR008979">
    <property type="entry name" value="Galactose-bd-like_sf"/>
</dbReference>
<dbReference type="Gene3D" id="3.40.30.10">
    <property type="entry name" value="Glutaredoxin"/>
    <property type="match status" value="1"/>
</dbReference>
<dbReference type="PRINTS" id="PR00421">
    <property type="entry name" value="THIOREDOXIN"/>
</dbReference>
<dbReference type="AlphaFoldDB" id="A0A136J2W3"/>
<dbReference type="OrthoDB" id="2121326at2759"/>
<sequence>MSKTITISSRDQFSELLKSSSIVVADFYADWCGPCKQIAPFFEQLSRQLSQPGVATFVKINTETEAGKQVSAEYRITSLPTFILFRNGSVVEQVRGSNPQQLQAVVQQLASDIENVGQSGNGASGSGSGGLAWRGAELPRGYTDLTDVVNTPGLDWSNVDESLFNKKTLYNREKPSALGQGKGTASDTKDWIESDTDEQIMLYVPFNATVKLHTLQITSLPPTEAEDDEDEDDLPVRPKTIKIFTNRPHILDFSEAEDTQATQEIELSEKDWNKDGTANIGLRFVRFQNITSVVIFVVDGDGDSDKVRLDRIRLIGETGEKREMGKLEKIGDEPGE</sequence>